<feature type="binding site" evidence="3">
    <location>
        <position position="47"/>
    </location>
    <ligand>
        <name>a divalent metal cation</name>
        <dbReference type="ChEBI" id="CHEBI:60240"/>
    </ligand>
</feature>
<dbReference type="AlphaFoldDB" id="A0A081NVG1"/>
<comment type="similarity">
    <text evidence="1">Belongs to the DinB family.</text>
</comment>
<gene>
    <name evidence="4" type="ORF">ET33_23150</name>
</gene>
<evidence type="ECO:0000256" key="3">
    <source>
        <dbReference type="PIRSR" id="PIRSR607837-1"/>
    </source>
</evidence>
<evidence type="ECO:0000313" key="5">
    <source>
        <dbReference type="Proteomes" id="UP000028123"/>
    </source>
</evidence>
<organism evidence="4 5">
    <name type="scientific">Paenibacillus tyrfis</name>
    <dbReference type="NCBI Taxonomy" id="1501230"/>
    <lineage>
        <taxon>Bacteria</taxon>
        <taxon>Bacillati</taxon>
        <taxon>Bacillota</taxon>
        <taxon>Bacilli</taxon>
        <taxon>Bacillales</taxon>
        <taxon>Paenibacillaceae</taxon>
        <taxon>Paenibacillus</taxon>
    </lineage>
</organism>
<sequence>MNVIEDWCGELKREAGLTRTLLERLPEDKFSWRPHPKSMSLGQLALHAAGVPGGLALLLNEAVSEVSVVPLPEPTTRQELLEALEWSVSLAESKLREWGEDGLRNTWKLVSKGETILEAPRIDMVRTLMFNHVYHHRGQLTVYLRLLGIPVPGIYGPSADEQ</sequence>
<name>A0A081NVG1_9BACL</name>
<dbReference type="InterPro" id="IPR034660">
    <property type="entry name" value="DinB/YfiT-like"/>
</dbReference>
<dbReference type="OrthoDB" id="119432at2"/>
<dbReference type="eggNOG" id="COG2318">
    <property type="taxonomic scope" value="Bacteria"/>
</dbReference>
<dbReference type="Pfam" id="PF05163">
    <property type="entry name" value="DinB"/>
    <property type="match status" value="1"/>
</dbReference>
<keyword evidence="5" id="KW-1185">Reference proteome</keyword>
<evidence type="ECO:0000313" key="4">
    <source>
        <dbReference type="EMBL" id="KEQ22434.1"/>
    </source>
</evidence>
<keyword evidence="2 3" id="KW-0479">Metal-binding</keyword>
<feature type="binding site" evidence="3">
    <location>
        <position position="132"/>
    </location>
    <ligand>
        <name>a divalent metal cation</name>
        <dbReference type="ChEBI" id="CHEBI:60240"/>
    </ligand>
</feature>
<comment type="caution">
    <text evidence="4">The sequence shown here is derived from an EMBL/GenBank/DDBJ whole genome shotgun (WGS) entry which is preliminary data.</text>
</comment>
<accession>A0A081NVG1</accession>
<reference evidence="4 5" key="1">
    <citation type="submission" date="2014-06" db="EMBL/GenBank/DDBJ databases">
        <title>Draft genome sequence of Paenibacillus sp. MSt1.</title>
        <authorList>
            <person name="Aw Y.K."/>
            <person name="Ong K.S."/>
            <person name="Gan H.M."/>
            <person name="Lee S.M."/>
        </authorList>
    </citation>
    <scope>NUCLEOTIDE SEQUENCE [LARGE SCALE GENOMIC DNA]</scope>
    <source>
        <strain evidence="4 5">MSt1</strain>
    </source>
</reference>
<proteinExistence type="inferred from homology"/>
<protein>
    <submittedName>
        <fullName evidence="4">Damage-inducible protein DinB</fullName>
    </submittedName>
</protein>
<dbReference type="EMBL" id="JNVM01000038">
    <property type="protein sequence ID" value="KEQ22434.1"/>
    <property type="molecule type" value="Genomic_DNA"/>
</dbReference>
<dbReference type="SUPFAM" id="SSF109854">
    <property type="entry name" value="DinB/YfiT-like putative metalloenzymes"/>
    <property type="match status" value="1"/>
</dbReference>
<evidence type="ECO:0000256" key="2">
    <source>
        <dbReference type="ARBA" id="ARBA00022723"/>
    </source>
</evidence>
<dbReference type="Gene3D" id="1.20.120.450">
    <property type="entry name" value="dinb family like domain"/>
    <property type="match status" value="1"/>
</dbReference>
<dbReference type="Proteomes" id="UP000028123">
    <property type="component" value="Unassembled WGS sequence"/>
</dbReference>
<dbReference type="RefSeq" id="WP_036691205.1">
    <property type="nucleotide sequence ID" value="NZ_JNVM01000038.1"/>
</dbReference>
<dbReference type="InterPro" id="IPR007837">
    <property type="entry name" value="DinB"/>
</dbReference>
<feature type="binding site" evidence="3">
    <location>
        <position position="136"/>
    </location>
    <ligand>
        <name>a divalent metal cation</name>
        <dbReference type="ChEBI" id="CHEBI:60240"/>
    </ligand>
</feature>
<evidence type="ECO:0000256" key="1">
    <source>
        <dbReference type="ARBA" id="ARBA00008635"/>
    </source>
</evidence>
<dbReference type="GO" id="GO:0046872">
    <property type="term" value="F:metal ion binding"/>
    <property type="evidence" value="ECO:0007669"/>
    <property type="project" value="UniProtKB-KW"/>
</dbReference>